<dbReference type="Proteomes" id="UP001056778">
    <property type="component" value="Chromosome 8"/>
</dbReference>
<dbReference type="EMBL" id="CM043022">
    <property type="protein sequence ID" value="KAI4456244.1"/>
    <property type="molecule type" value="Genomic_DNA"/>
</dbReference>
<organism evidence="1 2">
    <name type="scientific">Holotrichia oblita</name>
    <name type="common">Chafer beetle</name>
    <dbReference type="NCBI Taxonomy" id="644536"/>
    <lineage>
        <taxon>Eukaryota</taxon>
        <taxon>Metazoa</taxon>
        <taxon>Ecdysozoa</taxon>
        <taxon>Arthropoda</taxon>
        <taxon>Hexapoda</taxon>
        <taxon>Insecta</taxon>
        <taxon>Pterygota</taxon>
        <taxon>Neoptera</taxon>
        <taxon>Endopterygota</taxon>
        <taxon>Coleoptera</taxon>
        <taxon>Polyphaga</taxon>
        <taxon>Scarabaeiformia</taxon>
        <taxon>Scarabaeidae</taxon>
        <taxon>Melolonthinae</taxon>
        <taxon>Holotrichia</taxon>
    </lineage>
</organism>
<name>A0ACB9SQG4_HOLOL</name>
<comment type="caution">
    <text evidence="1">The sequence shown here is derived from an EMBL/GenBank/DDBJ whole genome shotgun (WGS) entry which is preliminary data.</text>
</comment>
<reference evidence="1" key="1">
    <citation type="submission" date="2022-04" db="EMBL/GenBank/DDBJ databases">
        <title>Chromosome-scale genome assembly of Holotrichia oblita Faldermann.</title>
        <authorList>
            <person name="Rongchong L."/>
        </authorList>
    </citation>
    <scope>NUCLEOTIDE SEQUENCE</scope>
    <source>
        <strain evidence="1">81SQS9</strain>
    </source>
</reference>
<protein>
    <submittedName>
        <fullName evidence="1">Transducin beta-like 3</fullName>
    </submittedName>
</protein>
<sequence>MSANLKLKQTFEVISKYGAFYTGGNVEWLNNNLFCQTNSAINIVDIETGCVTITIGDDPENVDNIQTFTKNDENIVTSHKSGLLKLWNHNGELIKQWKYIHKGPIAKLTLRNYTLISGGSDSTVRCWDLEHQACLFCLKGVEGVVSVVEFHPVEKWVFGSGDNGKINMWEIEKGKLLKVFSGHYSKVTSLCFHHDNKHFVTSSRDKVLILWNIENQSALKTIPVYEVVESVISLPKIFELPHTTIKRDSIYIATAGNKGVIRIWDIANCKEIYVQENSLINKCTAEEGLAITKLLFNVELEAFAVLSQEHTIIIHDLKTFKCLKQFVGFSDEILDAVYVGKNDSYLAIATNSADIKLYEDSTMNCKLLKGHTDIVLALSKSPDKPTLMLSSSKDNSIRLWLMDDGDMRCVGVGLRHTGSVGSVAFGQSSFLVSVSQDMCIKKWELPSKFKENSSLYCSHTQVAHDKDINTVSVSPNNKMIATGSQDKTLKLWSEDLQLLGVLRGHKRSIWCVRFSPVDQVILSSSADTTIKLWSVENLNCLKTFQSHEASVLRIEFITNGMQFLSTGGDGLVKLFNIKTSDCVSTVSEHEGRIWSLALKKDESQFITGGSDSLLVKWRDVTEEKIRQQLEEREEYILQEQQLNNYLQGDQFLKALKLALRLNKPLHVLKIVQNIIKKGEFGLNDTIAELRDDQKEQLLKIAANWNTNSKYCQPAQVVLNVLLSELQSGKFRPTGLNSTLEGLLPYTERHFKRATQLLQDIYFITYTMNYDLQDYGEIGRGGFGTVNKMVHKRSQTVLAVKRIRSTVDEKEQNQLLMDLEVVMKSNSCNYIVQFYGALFKEGDCWICMELMDTSLDKFYKFICERLEKRIPEAILGKITVATVKALNYLKEKLAIIHRDVKPSNILLDRKGNIKLCDFGISGQLVDSIARTKDAGCRPYMAPERIDPQGVKGYDVRSDVWSLGITLFEVATGHFPYPKWSSVFEQLHQVVNGDPPRLTSQNANDFTAEFINFVNTCLIKEESQRPKYNRLLQDPFITRSESEVVDVAAYVSEVMDEMANNGISDYTTNQQ</sequence>
<proteinExistence type="predicted"/>
<keyword evidence="2" id="KW-1185">Reference proteome</keyword>
<accession>A0ACB9SQG4</accession>
<gene>
    <name evidence="1" type="ORF">MML48_8g00005603</name>
</gene>
<evidence type="ECO:0000313" key="2">
    <source>
        <dbReference type="Proteomes" id="UP001056778"/>
    </source>
</evidence>
<evidence type="ECO:0000313" key="1">
    <source>
        <dbReference type="EMBL" id="KAI4456244.1"/>
    </source>
</evidence>